<dbReference type="InterPro" id="IPR036427">
    <property type="entry name" value="Bromodomain-like_sf"/>
</dbReference>
<reference evidence="8" key="1">
    <citation type="submission" date="2020-08" db="EMBL/GenBank/DDBJ databases">
        <title>Multicomponent nature underlies the extraordinary mechanical properties of spider dragline silk.</title>
        <authorList>
            <person name="Kono N."/>
            <person name="Nakamura H."/>
            <person name="Mori M."/>
            <person name="Yoshida Y."/>
            <person name="Ohtoshi R."/>
            <person name="Malay A.D."/>
            <person name="Moran D.A.P."/>
            <person name="Tomita M."/>
            <person name="Numata K."/>
            <person name="Arakawa K."/>
        </authorList>
    </citation>
    <scope>NUCLEOTIDE SEQUENCE</scope>
</reference>
<evidence type="ECO:0000259" key="7">
    <source>
        <dbReference type="PROSITE" id="PS50812"/>
    </source>
</evidence>
<evidence type="ECO:0000256" key="1">
    <source>
        <dbReference type="ARBA" id="ARBA00022723"/>
    </source>
</evidence>
<dbReference type="SUPFAM" id="SSF47370">
    <property type="entry name" value="Bromodomain"/>
    <property type="match status" value="1"/>
</dbReference>
<dbReference type="GO" id="GO:0008270">
    <property type="term" value="F:zinc ion binding"/>
    <property type="evidence" value="ECO:0007669"/>
    <property type="project" value="UniProtKB-KW"/>
</dbReference>
<dbReference type="GO" id="GO:0003714">
    <property type="term" value="F:transcription corepressor activity"/>
    <property type="evidence" value="ECO:0007669"/>
    <property type="project" value="TreeGrafter"/>
</dbReference>
<evidence type="ECO:0000313" key="9">
    <source>
        <dbReference type="Proteomes" id="UP000886998"/>
    </source>
</evidence>
<dbReference type="SUPFAM" id="SSF57903">
    <property type="entry name" value="FYVE/PHD zinc finger"/>
    <property type="match status" value="1"/>
</dbReference>
<dbReference type="InterPro" id="IPR000313">
    <property type="entry name" value="PWWP_dom"/>
</dbReference>
<feature type="domain" description="PWWP" evidence="7">
    <location>
        <begin position="265"/>
        <end position="315"/>
    </location>
</feature>
<dbReference type="Gene3D" id="1.20.920.10">
    <property type="entry name" value="Bromodomain-like"/>
    <property type="match status" value="1"/>
</dbReference>
<accession>A0A8X6YPE6</accession>
<protein>
    <submittedName>
        <fullName evidence="8">Protein kinase C-binding protein 1</fullName>
    </submittedName>
</protein>
<keyword evidence="3" id="KW-0862">Zinc</keyword>
<evidence type="ECO:0000256" key="3">
    <source>
        <dbReference type="ARBA" id="ARBA00022833"/>
    </source>
</evidence>
<dbReference type="Gene3D" id="2.30.30.140">
    <property type="match status" value="1"/>
</dbReference>
<dbReference type="OrthoDB" id="298344at2759"/>
<keyword evidence="9" id="KW-1185">Reference proteome</keyword>
<evidence type="ECO:0000256" key="5">
    <source>
        <dbReference type="SAM" id="Coils"/>
    </source>
</evidence>
<sequence length="813" mass="93126">MVFFEYKSYNSFSLLRCAHCLTIYFGRFEKLKMVPKKRSYSHERQNQKKRSADPSPGTIEAKKACIMRRPDDKRELDKYCWICHEPGQDINCYICTRAYHDECLIRTSGEFTPLQVCPECQLKSLDGIEPCKFIDVDKLKVILRCVTIKVFQVKNNKKEMFLRWPEDLGIDKLVKIIDFGILLDNLNEKVHYTKVPEFYSDIKYYFHNCAIMFGANSEQARAAEQLRKLFKKELLDLEACPECYYRLYCDEPGDLHTFVRLCDPPHDIVWAQLTGHPFWPAKCIKVTKGIAHVRYFGEHEVSDLPLNKLFRMSKSHPKFKGSDIFSESKSGPKSQRFTTAVKELVEYIELYTGIHGKFQFYPHRTRYAPKSQPDSDEVEAVANEEMEENQLSIGTQKGIQLKMEGNIPDEGSTTVELTEGCQVNAGQVNTDEVNAGQVNAGQTNASQVNTEVNAGQVNGCQDTVMQEENRDTLDIRQGNPNMTTVTSVDMTFSTEPCASSPKVSGLSSMSTDSPSTSNTHQLPNRNIIDIHEILRSTGVHVRRAFATGDANDENLLNPFISGSSSGGSQIPIAEKNGEHNPVEMDKIHTENSNATTEIISDPPKLADDEDDVIILDPPPKKDSQENLDNLFDPTIVVPFILEDQPQYKFLFEQAVYIMNALFVHFWANFGKCPSAPERISKAVRNWKKYEALYHKSENEKEQLQVQLEKSTEDNGKIQEVLERLKIQHFELKQEKEKFEHLSTAIKAVVDHLKSSLSKLDQDWADKYENQKKILEETKKEIDLLKAENEKYQAKHLSYMKERDLLKAENEKFQ</sequence>
<gene>
    <name evidence="8" type="primary">ZMYND8_0</name>
    <name evidence="8" type="ORF">TNIN_405471</name>
</gene>
<proteinExistence type="predicted"/>
<name>A0A8X6YPE6_9ARAC</name>
<keyword evidence="8" id="KW-0418">Kinase</keyword>
<dbReference type="Proteomes" id="UP000886998">
    <property type="component" value="Unassembled WGS sequence"/>
</dbReference>
<dbReference type="PANTHER" id="PTHR46453:SF5">
    <property type="entry name" value="PROTEIN KINASE C-BINDING PROTEIN 1 ISOFORM X1"/>
    <property type="match status" value="1"/>
</dbReference>
<dbReference type="PROSITE" id="PS50812">
    <property type="entry name" value="PWWP"/>
    <property type="match status" value="1"/>
</dbReference>
<evidence type="ECO:0000313" key="8">
    <source>
        <dbReference type="EMBL" id="GFY74611.1"/>
    </source>
</evidence>
<feature type="region of interest" description="Disordered" evidence="6">
    <location>
        <begin position="495"/>
        <end position="522"/>
    </location>
</feature>
<keyword evidence="5" id="KW-0175">Coiled coil</keyword>
<dbReference type="InterPro" id="IPR011011">
    <property type="entry name" value="Znf_FYVE_PHD"/>
</dbReference>
<keyword evidence="4" id="KW-0103">Bromodomain</keyword>
<organism evidence="8 9">
    <name type="scientific">Trichonephila inaurata madagascariensis</name>
    <dbReference type="NCBI Taxonomy" id="2747483"/>
    <lineage>
        <taxon>Eukaryota</taxon>
        <taxon>Metazoa</taxon>
        <taxon>Ecdysozoa</taxon>
        <taxon>Arthropoda</taxon>
        <taxon>Chelicerata</taxon>
        <taxon>Arachnida</taxon>
        <taxon>Araneae</taxon>
        <taxon>Araneomorphae</taxon>
        <taxon>Entelegynae</taxon>
        <taxon>Araneoidea</taxon>
        <taxon>Nephilidae</taxon>
        <taxon>Trichonephila</taxon>
        <taxon>Trichonephila inaurata</taxon>
    </lineage>
</organism>
<keyword evidence="2" id="KW-0863">Zinc-finger</keyword>
<comment type="caution">
    <text evidence="8">The sequence shown here is derived from an EMBL/GenBank/DDBJ whole genome shotgun (WGS) entry which is preliminary data.</text>
</comment>
<feature type="non-terminal residue" evidence="8">
    <location>
        <position position="1"/>
    </location>
</feature>
<evidence type="ECO:0000256" key="4">
    <source>
        <dbReference type="ARBA" id="ARBA00023117"/>
    </source>
</evidence>
<feature type="compositionally biased region" description="Low complexity" evidence="6">
    <location>
        <begin position="504"/>
        <end position="519"/>
    </location>
</feature>
<evidence type="ECO:0000256" key="2">
    <source>
        <dbReference type="ARBA" id="ARBA00022771"/>
    </source>
</evidence>
<dbReference type="GO" id="GO:0016301">
    <property type="term" value="F:kinase activity"/>
    <property type="evidence" value="ECO:0007669"/>
    <property type="project" value="UniProtKB-KW"/>
</dbReference>
<dbReference type="EMBL" id="BMAV01020841">
    <property type="protein sequence ID" value="GFY74611.1"/>
    <property type="molecule type" value="Genomic_DNA"/>
</dbReference>
<evidence type="ECO:0000256" key="6">
    <source>
        <dbReference type="SAM" id="MobiDB-lite"/>
    </source>
</evidence>
<dbReference type="GO" id="GO:0005737">
    <property type="term" value="C:cytoplasm"/>
    <property type="evidence" value="ECO:0007669"/>
    <property type="project" value="TreeGrafter"/>
</dbReference>
<dbReference type="AlphaFoldDB" id="A0A8X6YPE6"/>
<dbReference type="PANTHER" id="PTHR46453">
    <property type="entry name" value="PROTEIN KINASE C-BINDING PROTEIN 1"/>
    <property type="match status" value="1"/>
</dbReference>
<keyword evidence="8" id="KW-0808">Transferase</keyword>
<dbReference type="SUPFAM" id="SSF63748">
    <property type="entry name" value="Tudor/PWWP/MBT"/>
    <property type="match status" value="1"/>
</dbReference>
<dbReference type="GO" id="GO:0005634">
    <property type="term" value="C:nucleus"/>
    <property type="evidence" value="ECO:0007669"/>
    <property type="project" value="TreeGrafter"/>
</dbReference>
<keyword evidence="1" id="KW-0479">Metal-binding</keyword>
<feature type="coiled-coil region" evidence="5">
    <location>
        <begin position="686"/>
        <end position="801"/>
    </location>
</feature>